<name>A0A8H3UUI7_VENIN</name>
<feature type="region of interest" description="Disordered" evidence="2">
    <location>
        <begin position="66"/>
        <end position="89"/>
    </location>
</feature>
<protein>
    <submittedName>
        <fullName evidence="3">Uncharacterized protein</fullName>
    </submittedName>
</protein>
<comment type="caution">
    <text evidence="3">The sequence shown here is derived from an EMBL/GenBank/DDBJ whole genome shotgun (WGS) entry which is preliminary data.</text>
</comment>
<sequence length="268" mass="29442">MMGSVHLSKNDSKILDAVFDPESSTSLANIEIDPLLPADAHITDATLLPALQARELCAIRIIERSTPSVPSSPRSIASSDHEGEDQPHDKDVSYIEALSILDNIVKDHPAYASVYNNRAQLLRWRFGDESTLVQSPPHKSTSTDAIISALHDLESTIILATPRPDSEKVSPTQGRLLAQAWTQRAAIFWQAAKDLSVPGTNVVSSQRHDLPWQAWDKTNFEEEASRCFHKAGLYGSEVGKAMSVIANPHARLCGNIVREAMKRSQCES</sequence>
<dbReference type="AlphaFoldDB" id="A0A8H3UUI7"/>
<feature type="compositionally biased region" description="Low complexity" evidence="2">
    <location>
        <begin position="66"/>
        <end position="78"/>
    </location>
</feature>
<dbReference type="PANTHER" id="PTHR21405">
    <property type="entry name" value="CDNA SEQUENCE BC021608"/>
    <property type="match status" value="1"/>
</dbReference>
<evidence type="ECO:0000313" key="4">
    <source>
        <dbReference type="Proteomes" id="UP000447873"/>
    </source>
</evidence>
<evidence type="ECO:0000256" key="1">
    <source>
        <dbReference type="ARBA" id="ARBA00006995"/>
    </source>
</evidence>
<organism evidence="3 4">
    <name type="scientific">Venturia inaequalis</name>
    <name type="common">Apple scab fungus</name>
    <dbReference type="NCBI Taxonomy" id="5025"/>
    <lineage>
        <taxon>Eukaryota</taxon>
        <taxon>Fungi</taxon>
        <taxon>Dikarya</taxon>
        <taxon>Ascomycota</taxon>
        <taxon>Pezizomycotina</taxon>
        <taxon>Dothideomycetes</taxon>
        <taxon>Pleosporomycetidae</taxon>
        <taxon>Venturiales</taxon>
        <taxon>Venturiaceae</taxon>
        <taxon>Venturia</taxon>
    </lineage>
</organism>
<evidence type="ECO:0000313" key="3">
    <source>
        <dbReference type="EMBL" id="KAE9976859.1"/>
    </source>
</evidence>
<evidence type="ECO:0000256" key="2">
    <source>
        <dbReference type="SAM" id="MobiDB-lite"/>
    </source>
</evidence>
<dbReference type="EMBL" id="WNWS01000165">
    <property type="protein sequence ID" value="KAE9976859.1"/>
    <property type="molecule type" value="Genomic_DNA"/>
</dbReference>
<dbReference type="GO" id="GO:0006570">
    <property type="term" value="P:tyrosine metabolic process"/>
    <property type="evidence" value="ECO:0007669"/>
    <property type="project" value="TreeGrafter"/>
</dbReference>
<comment type="similarity">
    <text evidence="1">Belongs to the TTC36 family.</text>
</comment>
<reference evidence="3 4" key="1">
    <citation type="submission" date="2018-12" db="EMBL/GenBank/DDBJ databases">
        <title>Venturia inaequalis Genome Resource.</title>
        <authorList>
            <person name="Lichtner F.J."/>
        </authorList>
    </citation>
    <scope>NUCLEOTIDE SEQUENCE [LARGE SCALE GENOMIC DNA]</scope>
    <source>
        <strain evidence="3 4">120213</strain>
    </source>
</reference>
<gene>
    <name evidence="3" type="ORF">EG328_002387</name>
</gene>
<dbReference type="InterPro" id="IPR038906">
    <property type="entry name" value="TTC36"/>
</dbReference>
<dbReference type="Proteomes" id="UP000447873">
    <property type="component" value="Unassembled WGS sequence"/>
</dbReference>
<proteinExistence type="inferred from homology"/>
<dbReference type="PANTHER" id="PTHR21405:SF0">
    <property type="entry name" value="TETRATRICOPEPTIDE REPEAT PROTEIN 36"/>
    <property type="match status" value="1"/>
</dbReference>
<feature type="compositionally biased region" description="Basic and acidic residues" evidence="2">
    <location>
        <begin position="79"/>
        <end position="89"/>
    </location>
</feature>
<accession>A0A8H3UUI7</accession>